<evidence type="ECO:0000256" key="10">
    <source>
        <dbReference type="SAM" id="Phobius"/>
    </source>
</evidence>
<evidence type="ECO:0000313" key="14">
    <source>
        <dbReference type="Proteomes" id="UP000462760"/>
    </source>
</evidence>
<dbReference type="Pfam" id="PF00664">
    <property type="entry name" value="ABC_membrane"/>
    <property type="match status" value="1"/>
</dbReference>
<keyword evidence="9 10" id="KW-0472">Membrane</keyword>
<evidence type="ECO:0000256" key="1">
    <source>
        <dbReference type="ARBA" id="ARBA00004651"/>
    </source>
</evidence>
<keyword evidence="5" id="KW-0547">Nucleotide-binding</keyword>
<dbReference type="InterPro" id="IPR036640">
    <property type="entry name" value="ABC1_TM_sf"/>
</dbReference>
<comment type="subcellular location">
    <subcellularLocation>
        <location evidence="1">Cell membrane</location>
        <topology evidence="1">Multi-pass membrane protein</topology>
    </subcellularLocation>
</comment>
<keyword evidence="6" id="KW-0645">Protease</keyword>
<evidence type="ECO:0000256" key="5">
    <source>
        <dbReference type="ARBA" id="ARBA00022741"/>
    </source>
</evidence>
<keyword evidence="7 13" id="KW-0067">ATP-binding</keyword>
<dbReference type="OrthoDB" id="95687at2"/>
<comment type="caution">
    <text evidence="13">The sequence shown here is derived from an EMBL/GenBank/DDBJ whole genome shotgun (WGS) entry which is preliminary data.</text>
</comment>
<dbReference type="GO" id="GO:0015421">
    <property type="term" value="F:ABC-type oligopeptide transporter activity"/>
    <property type="evidence" value="ECO:0007669"/>
    <property type="project" value="TreeGrafter"/>
</dbReference>
<dbReference type="InterPro" id="IPR003593">
    <property type="entry name" value="AAA+_ATPase"/>
</dbReference>
<dbReference type="CDD" id="cd07346">
    <property type="entry name" value="ABC_6TM_exporters"/>
    <property type="match status" value="1"/>
</dbReference>
<reference evidence="13 14" key="1">
    <citation type="submission" date="2019-08" db="EMBL/GenBank/DDBJ databases">
        <title>In-depth cultivation of the pig gut microbiome towards novel bacterial diversity and tailored functional studies.</title>
        <authorList>
            <person name="Wylensek D."/>
            <person name="Hitch T.C.A."/>
            <person name="Clavel T."/>
        </authorList>
    </citation>
    <scope>NUCLEOTIDE SEQUENCE [LARGE SCALE GENOMIC DNA]</scope>
    <source>
        <strain evidence="13 14">Med78-601-WT-4W-RMD-3</strain>
    </source>
</reference>
<feature type="transmembrane region" description="Helical" evidence="10">
    <location>
        <begin position="53"/>
        <end position="71"/>
    </location>
</feature>
<evidence type="ECO:0000256" key="7">
    <source>
        <dbReference type="ARBA" id="ARBA00022840"/>
    </source>
</evidence>
<evidence type="ECO:0000256" key="3">
    <source>
        <dbReference type="ARBA" id="ARBA00022475"/>
    </source>
</evidence>
<dbReference type="SMART" id="SM00382">
    <property type="entry name" value="AAA"/>
    <property type="match status" value="1"/>
</dbReference>
<dbReference type="Gene3D" id="1.20.1560.10">
    <property type="entry name" value="ABC transporter type 1, transmembrane domain"/>
    <property type="match status" value="1"/>
</dbReference>
<evidence type="ECO:0000256" key="6">
    <source>
        <dbReference type="ARBA" id="ARBA00022807"/>
    </source>
</evidence>
<dbReference type="AlphaFoldDB" id="A0A844FH68"/>
<dbReference type="InterPro" id="IPR039421">
    <property type="entry name" value="Type_1_exporter"/>
</dbReference>
<dbReference type="SUPFAM" id="SSF52540">
    <property type="entry name" value="P-loop containing nucleoside triphosphate hydrolases"/>
    <property type="match status" value="1"/>
</dbReference>
<dbReference type="GO" id="GO:0008234">
    <property type="term" value="F:cysteine-type peptidase activity"/>
    <property type="evidence" value="ECO:0007669"/>
    <property type="project" value="UniProtKB-KW"/>
</dbReference>
<dbReference type="PANTHER" id="PTHR43394">
    <property type="entry name" value="ATP-DEPENDENT PERMEASE MDL1, MITOCHONDRIAL"/>
    <property type="match status" value="1"/>
</dbReference>
<evidence type="ECO:0000259" key="11">
    <source>
        <dbReference type="PROSITE" id="PS50893"/>
    </source>
</evidence>
<evidence type="ECO:0000313" key="13">
    <source>
        <dbReference type="EMBL" id="MSS43324.1"/>
    </source>
</evidence>
<evidence type="ECO:0000256" key="4">
    <source>
        <dbReference type="ARBA" id="ARBA00022692"/>
    </source>
</evidence>
<keyword evidence="4 10" id="KW-0812">Transmembrane</keyword>
<keyword evidence="2" id="KW-0813">Transport</keyword>
<dbReference type="Proteomes" id="UP000462760">
    <property type="component" value="Unassembled WGS sequence"/>
</dbReference>
<feature type="domain" description="ABC transporter" evidence="11">
    <location>
        <begin position="327"/>
        <end position="561"/>
    </location>
</feature>
<dbReference type="GO" id="GO:0016887">
    <property type="term" value="F:ATP hydrolysis activity"/>
    <property type="evidence" value="ECO:0007669"/>
    <property type="project" value="InterPro"/>
</dbReference>
<feature type="domain" description="ABC transmembrane type-1" evidence="12">
    <location>
        <begin position="15"/>
        <end position="296"/>
    </location>
</feature>
<accession>A0A844FH68</accession>
<dbReference type="InterPro" id="IPR027417">
    <property type="entry name" value="P-loop_NTPase"/>
</dbReference>
<keyword evidence="6" id="KW-0378">Hydrolase</keyword>
<dbReference type="GO" id="GO:0005886">
    <property type="term" value="C:plasma membrane"/>
    <property type="evidence" value="ECO:0007669"/>
    <property type="project" value="UniProtKB-SubCell"/>
</dbReference>
<evidence type="ECO:0000256" key="8">
    <source>
        <dbReference type="ARBA" id="ARBA00022989"/>
    </source>
</evidence>
<evidence type="ECO:0000256" key="2">
    <source>
        <dbReference type="ARBA" id="ARBA00022448"/>
    </source>
</evidence>
<evidence type="ECO:0000256" key="9">
    <source>
        <dbReference type="ARBA" id="ARBA00023136"/>
    </source>
</evidence>
<feature type="transmembrane region" description="Helical" evidence="10">
    <location>
        <begin position="151"/>
        <end position="171"/>
    </location>
</feature>
<dbReference type="EMBL" id="VULR01000007">
    <property type="protein sequence ID" value="MSS43324.1"/>
    <property type="molecule type" value="Genomic_DNA"/>
</dbReference>
<dbReference type="PROSITE" id="PS00211">
    <property type="entry name" value="ABC_TRANSPORTER_1"/>
    <property type="match status" value="1"/>
</dbReference>
<keyword evidence="6" id="KW-0788">Thiol protease</keyword>
<dbReference type="PANTHER" id="PTHR43394:SF1">
    <property type="entry name" value="ATP-BINDING CASSETTE SUB-FAMILY B MEMBER 10, MITOCHONDRIAL"/>
    <property type="match status" value="1"/>
</dbReference>
<dbReference type="FunFam" id="3.40.50.300:FF:000299">
    <property type="entry name" value="ABC transporter ATP-binding protein/permease"/>
    <property type="match status" value="1"/>
</dbReference>
<evidence type="ECO:0000259" key="12">
    <source>
        <dbReference type="PROSITE" id="PS50929"/>
    </source>
</evidence>
<name>A0A844FH68_9FIRM</name>
<dbReference type="PROSITE" id="PS50893">
    <property type="entry name" value="ABC_TRANSPORTER_2"/>
    <property type="match status" value="1"/>
</dbReference>
<dbReference type="Gene3D" id="3.40.50.300">
    <property type="entry name" value="P-loop containing nucleotide triphosphate hydrolases"/>
    <property type="match status" value="1"/>
</dbReference>
<keyword evidence="8 10" id="KW-1133">Transmembrane helix</keyword>
<dbReference type="GO" id="GO:0005524">
    <property type="term" value="F:ATP binding"/>
    <property type="evidence" value="ECO:0007669"/>
    <property type="project" value="UniProtKB-KW"/>
</dbReference>
<dbReference type="InterPro" id="IPR011527">
    <property type="entry name" value="ABC1_TM_dom"/>
</dbReference>
<organism evidence="13 14">
    <name type="scientific">Anaerosalibacter bizertensis</name>
    <dbReference type="NCBI Taxonomy" id="932217"/>
    <lineage>
        <taxon>Bacteria</taxon>
        <taxon>Bacillati</taxon>
        <taxon>Bacillota</taxon>
        <taxon>Tissierellia</taxon>
        <taxon>Tissierellales</taxon>
        <taxon>Sporanaerobacteraceae</taxon>
        <taxon>Anaerosalibacter</taxon>
    </lineage>
</organism>
<feature type="transmembrane region" description="Helical" evidence="10">
    <location>
        <begin position="12"/>
        <end position="33"/>
    </location>
</feature>
<proteinExistence type="predicted"/>
<dbReference type="InterPro" id="IPR003439">
    <property type="entry name" value="ABC_transporter-like_ATP-bd"/>
</dbReference>
<dbReference type="Pfam" id="PF00005">
    <property type="entry name" value="ABC_tran"/>
    <property type="match status" value="1"/>
</dbReference>
<dbReference type="InterPro" id="IPR017871">
    <property type="entry name" value="ABC_transporter-like_CS"/>
</dbReference>
<protein>
    <submittedName>
        <fullName evidence="13">ABC transporter ATP-binding protein</fullName>
    </submittedName>
</protein>
<gene>
    <name evidence="13" type="ORF">FYJ27_06200</name>
</gene>
<feature type="transmembrane region" description="Helical" evidence="10">
    <location>
        <begin position="125"/>
        <end position="145"/>
    </location>
</feature>
<feature type="transmembrane region" description="Helical" evidence="10">
    <location>
        <begin position="236"/>
        <end position="261"/>
    </location>
</feature>
<sequence>MGMRKYFFKPRGLLFLNLLFAVLLSIVDIFFAFILGNIVDVSVTGSGLGFKRILYIGMGTMAAEAILSYLVRIFRGKFIRESMCYLKEDIFNNIMSKDMASFNDQNSADYISTINNDTNLIEQDYFINILDSFQYISLFILGTYSIFRLNIYIAIAAFIIGFIPIFIPLIFQKEMGRRKKEYSNSVSNFTTKIKDIFSGFEVIKSFNIEEKIREDYNNSNNAVEDRKYDSAKMEAIVNSLSQFFGSMVFFAPLGLGTYLVLKGKFTVGGMLTSVQLMNYIVNPILNYSNIVNKIKGIKPINDKIGNIVKVDRVCDEGLEKSSFENSIEFKNLSFSYNEDRQILKDMNLSIDKGEKVAIVGKSGSGKSTLLKLLLRYYKGYDGEIVIDNMENRELKISSTYDLISIIQQNVFMFDDSIKANIALYGNYTDDEIDRAIIQSGLLDLVKTLPNGSDSSVGENGCNLSGGEKQRISIARALIKNTPILLLDEATASLDSETSYEIESSILDIEGLTSIVITHKLNEELLQRYDKIVVMDNGTIIEEGSFYELIDRKGFFYNLYNVEKAAYDGLIEGMSQ</sequence>
<dbReference type="PROSITE" id="PS50929">
    <property type="entry name" value="ABC_TM1F"/>
    <property type="match status" value="1"/>
</dbReference>
<keyword evidence="3" id="KW-1003">Cell membrane</keyword>
<dbReference type="SUPFAM" id="SSF90123">
    <property type="entry name" value="ABC transporter transmembrane region"/>
    <property type="match status" value="1"/>
</dbReference>